<dbReference type="EMBL" id="MU157904">
    <property type="protein sequence ID" value="KAF9524139.1"/>
    <property type="molecule type" value="Genomic_DNA"/>
</dbReference>
<organism evidence="1 2">
    <name type="scientific">Crepidotus variabilis</name>
    <dbReference type="NCBI Taxonomy" id="179855"/>
    <lineage>
        <taxon>Eukaryota</taxon>
        <taxon>Fungi</taxon>
        <taxon>Dikarya</taxon>
        <taxon>Basidiomycota</taxon>
        <taxon>Agaricomycotina</taxon>
        <taxon>Agaricomycetes</taxon>
        <taxon>Agaricomycetidae</taxon>
        <taxon>Agaricales</taxon>
        <taxon>Agaricineae</taxon>
        <taxon>Crepidotaceae</taxon>
        <taxon>Crepidotus</taxon>
    </lineage>
</organism>
<evidence type="ECO:0000313" key="2">
    <source>
        <dbReference type="Proteomes" id="UP000807306"/>
    </source>
</evidence>
<evidence type="ECO:0000313" key="1">
    <source>
        <dbReference type="EMBL" id="KAF9524139.1"/>
    </source>
</evidence>
<reference evidence="1" key="1">
    <citation type="submission" date="2020-11" db="EMBL/GenBank/DDBJ databases">
        <authorList>
            <consortium name="DOE Joint Genome Institute"/>
            <person name="Ahrendt S."/>
            <person name="Riley R."/>
            <person name="Andreopoulos W."/>
            <person name="Labutti K."/>
            <person name="Pangilinan J."/>
            <person name="Ruiz-Duenas F.J."/>
            <person name="Barrasa J.M."/>
            <person name="Sanchez-Garcia M."/>
            <person name="Camarero S."/>
            <person name="Miyauchi S."/>
            <person name="Serrano A."/>
            <person name="Linde D."/>
            <person name="Babiker R."/>
            <person name="Drula E."/>
            <person name="Ayuso-Fernandez I."/>
            <person name="Pacheco R."/>
            <person name="Padilla G."/>
            <person name="Ferreira P."/>
            <person name="Barriuso J."/>
            <person name="Kellner H."/>
            <person name="Castanera R."/>
            <person name="Alfaro M."/>
            <person name="Ramirez L."/>
            <person name="Pisabarro A.G."/>
            <person name="Kuo A."/>
            <person name="Tritt A."/>
            <person name="Lipzen A."/>
            <person name="He G."/>
            <person name="Yan M."/>
            <person name="Ng V."/>
            <person name="Cullen D."/>
            <person name="Martin F."/>
            <person name="Rosso M.-N."/>
            <person name="Henrissat B."/>
            <person name="Hibbett D."/>
            <person name="Martinez A.T."/>
            <person name="Grigoriev I.V."/>
        </authorList>
    </citation>
    <scope>NUCLEOTIDE SEQUENCE</scope>
    <source>
        <strain evidence="1">CBS 506.95</strain>
    </source>
</reference>
<protein>
    <submittedName>
        <fullName evidence="1">Uncharacterized protein</fullName>
    </submittedName>
</protein>
<dbReference type="OrthoDB" id="2794314at2759"/>
<feature type="non-terminal residue" evidence="1">
    <location>
        <position position="1"/>
    </location>
</feature>
<proteinExistence type="predicted"/>
<sequence>TSEGTSNLVKSLNICLRAQGITRSGNHNDDHPAPPYSPSAHRALIALRSAKSNRPYNSVSDEDYHLEVEMLRAGVSQRLPAPITVSRDVKAIYIEMSKHVAKYFEVLDFYNTLSS</sequence>
<gene>
    <name evidence="1" type="ORF">CPB83DRAFT_774337</name>
</gene>
<dbReference type="Proteomes" id="UP000807306">
    <property type="component" value="Unassembled WGS sequence"/>
</dbReference>
<comment type="caution">
    <text evidence="1">The sequence shown here is derived from an EMBL/GenBank/DDBJ whole genome shotgun (WGS) entry which is preliminary data.</text>
</comment>
<name>A0A9P6E877_9AGAR</name>
<keyword evidence="2" id="KW-1185">Reference proteome</keyword>
<accession>A0A9P6E877</accession>
<dbReference type="AlphaFoldDB" id="A0A9P6E877"/>